<keyword evidence="2" id="KW-0808">Transferase</keyword>
<sequence>MILSAVLNPWLVAALTFGLALALLGALRVYQVRARPRPELARKLFHLSGGLFGLSLPWLFDALAPVLALAAAMTGLFAALRTVPALRDGPGQVLAGVRRRSVGEFCFVASFCLLFWLARGDRLLYAVPLLVLAVADTFAALVGAEYGISRFRTWKGRKSLEGSAAFFLAAFLCVWLPLRLFTDTPRLESLFIGVNLALMVMMAEAAAWWGLDNLVIPLFGFALLKIFLPMEAVQLAGHLAFLLAISLFVRLWRSRTTLADDALFGVSLWGYGAWALADWRWVVPPLLVILTYTAVTRRTPHDHFRAFNFPVVLANITAGLLWLLLYRASGLADGFYFYPFATAFAANLAIIALVRNRHADPGAPWPWALLAAIGKGALLLAPSLLLVDGVTPAAAVNLLVGTVAVVISTAAFALLQPALADYPVGTARWLRQALVTTGGSALVLLPHLGLPWELGP</sequence>
<evidence type="ECO:0000313" key="3">
    <source>
        <dbReference type="Proteomes" id="UP000252707"/>
    </source>
</evidence>
<dbReference type="OrthoDB" id="7062440at2"/>
<feature type="transmembrane region" description="Helical" evidence="1">
    <location>
        <begin position="307"/>
        <end position="329"/>
    </location>
</feature>
<feature type="transmembrane region" description="Helical" evidence="1">
    <location>
        <begin position="190"/>
        <end position="211"/>
    </location>
</feature>
<name>A0A369C8B9_9GAMM</name>
<keyword evidence="2" id="KW-0418">Kinase</keyword>
<reference evidence="2 3" key="1">
    <citation type="submission" date="2018-07" db="EMBL/GenBank/DDBJ databases">
        <title>Genomic Encyclopedia of Type Strains, Phase IV (KMG-IV): sequencing the most valuable type-strain genomes for metagenomic binning, comparative biology and taxonomic classification.</title>
        <authorList>
            <person name="Goeker M."/>
        </authorList>
    </citation>
    <scope>NUCLEOTIDE SEQUENCE [LARGE SCALE GENOMIC DNA]</scope>
    <source>
        <strain evidence="2 3">DSM 26407</strain>
    </source>
</reference>
<keyword evidence="1" id="KW-0812">Transmembrane</keyword>
<feature type="transmembrane region" description="Helical" evidence="1">
    <location>
        <begin position="393"/>
        <end position="417"/>
    </location>
</feature>
<feature type="transmembrane region" description="Helical" evidence="1">
    <location>
        <begin position="335"/>
        <end position="354"/>
    </location>
</feature>
<dbReference type="RefSeq" id="WP_114279869.1">
    <property type="nucleotide sequence ID" value="NZ_QPJY01000005.1"/>
</dbReference>
<organism evidence="2 3">
    <name type="scientific">Thioalbus denitrificans</name>
    <dbReference type="NCBI Taxonomy" id="547122"/>
    <lineage>
        <taxon>Bacteria</taxon>
        <taxon>Pseudomonadati</taxon>
        <taxon>Pseudomonadota</taxon>
        <taxon>Gammaproteobacteria</taxon>
        <taxon>Chromatiales</taxon>
        <taxon>Ectothiorhodospiraceae</taxon>
        <taxon>Thioalbus</taxon>
    </lineage>
</organism>
<evidence type="ECO:0000313" key="2">
    <source>
        <dbReference type="EMBL" id="RCX30262.1"/>
    </source>
</evidence>
<dbReference type="AlphaFoldDB" id="A0A369C8B9"/>
<evidence type="ECO:0000256" key="1">
    <source>
        <dbReference type="SAM" id="Phobius"/>
    </source>
</evidence>
<accession>A0A369C8B9</accession>
<protein>
    <submittedName>
        <fullName evidence="2">Phytol kinase</fullName>
    </submittedName>
</protein>
<keyword evidence="3" id="KW-1185">Reference proteome</keyword>
<dbReference type="EMBL" id="QPJY01000005">
    <property type="protein sequence ID" value="RCX30262.1"/>
    <property type="molecule type" value="Genomic_DNA"/>
</dbReference>
<dbReference type="InterPro" id="IPR037997">
    <property type="entry name" value="Dgk1-like"/>
</dbReference>
<feature type="transmembrane region" description="Helical" evidence="1">
    <location>
        <begin position="272"/>
        <end position="295"/>
    </location>
</feature>
<gene>
    <name evidence="2" type="ORF">DFQ59_10594</name>
</gene>
<feature type="transmembrane region" description="Helical" evidence="1">
    <location>
        <begin position="101"/>
        <end position="118"/>
    </location>
</feature>
<comment type="caution">
    <text evidence="2">The sequence shown here is derived from an EMBL/GenBank/DDBJ whole genome shotgun (WGS) entry which is preliminary data.</text>
</comment>
<dbReference type="PANTHER" id="PTHR31303">
    <property type="entry name" value="CTP-DEPENDENT DIACYLGLYCEROL KINASE 1"/>
    <property type="match status" value="1"/>
</dbReference>
<feature type="transmembrane region" description="Helical" evidence="1">
    <location>
        <begin position="366"/>
        <end position="387"/>
    </location>
</feature>
<feature type="transmembrane region" description="Helical" evidence="1">
    <location>
        <begin position="160"/>
        <end position="178"/>
    </location>
</feature>
<keyword evidence="1" id="KW-1133">Transmembrane helix</keyword>
<feature type="transmembrane region" description="Helical" evidence="1">
    <location>
        <begin position="124"/>
        <end position="148"/>
    </location>
</feature>
<dbReference type="GO" id="GO:0004143">
    <property type="term" value="F:ATP-dependent diacylglycerol kinase activity"/>
    <property type="evidence" value="ECO:0007669"/>
    <property type="project" value="InterPro"/>
</dbReference>
<feature type="transmembrane region" description="Helical" evidence="1">
    <location>
        <begin position="232"/>
        <end position="252"/>
    </location>
</feature>
<dbReference type="PANTHER" id="PTHR31303:SF1">
    <property type="entry name" value="CTP-DEPENDENT DIACYLGLYCEROL KINASE 1"/>
    <property type="match status" value="1"/>
</dbReference>
<keyword evidence="1" id="KW-0472">Membrane</keyword>
<proteinExistence type="predicted"/>
<dbReference type="Proteomes" id="UP000252707">
    <property type="component" value="Unassembled WGS sequence"/>
</dbReference>